<evidence type="ECO:0000256" key="1">
    <source>
        <dbReference type="ARBA" id="ARBA00060839"/>
    </source>
</evidence>
<dbReference type="Proteomes" id="UP001187315">
    <property type="component" value="Unassembled WGS sequence"/>
</dbReference>
<feature type="region of interest" description="Disordered" evidence="3">
    <location>
        <begin position="1"/>
        <end position="274"/>
    </location>
</feature>
<feature type="compositionally biased region" description="Polar residues" evidence="3">
    <location>
        <begin position="45"/>
        <end position="61"/>
    </location>
</feature>
<dbReference type="Pfam" id="PF13638">
    <property type="entry name" value="PIN_4"/>
    <property type="match status" value="1"/>
</dbReference>
<dbReference type="InterPro" id="IPR052626">
    <property type="entry name" value="SWT1_Regulator"/>
</dbReference>
<dbReference type="EMBL" id="JAVHJS010000010">
    <property type="protein sequence ID" value="KAK2846113.1"/>
    <property type="molecule type" value="Genomic_DNA"/>
</dbReference>
<proteinExistence type="inferred from homology"/>
<feature type="domain" description="PIN" evidence="4">
    <location>
        <begin position="429"/>
        <end position="556"/>
    </location>
</feature>
<evidence type="ECO:0000256" key="3">
    <source>
        <dbReference type="SAM" id="MobiDB-lite"/>
    </source>
</evidence>
<feature type="compositionally biased region" description="Pro residues" evidence="3">
    <location>
        <begin position="322"/>
        <end position="332"/>
    </location>
</feature>
<dbReference type="Gene3D" id="3.40.50.1010">
    <property type="entry name" value="5'-nuclease"/>
    <property type="match status" value="1"/>
</dbReference>
<feature type="compositionally biased region" description="Basic and acidic residues" evidence="3">
    <location>
        <begin position="32"/>
        <end position="44"/>
    </location>
</feature>
<evidence type="ECO:0000259" key="4">
    <source>
        <dbReference type="SMART" id="SM00670"/>
    </source>
</evidence>
<feature type="compositionally biased region" description="Basic residues" evidence="3">
    <location>
        <begin position="93"/>
        <end position="102"/>
    </location>
</feature>
<gene>
    <name evidence="5" type="ORF">Q7C36_010967</name>
</gene>
<dbReference type="InterPro" id="IPR029060">
    <property type="entry name" value="PIN-like_dom_sf"/>
</dbReference>
<feature type="region of interest" description="Disordered" evidence="3">
    <location>
        <begin position="294"/>
        <end position="351"/>
    </location>
</feature>
<dbReference type="PANTHER" id="PTHR16161">
    <property type="entry name" value="TRANSCRIPTIONAL PROTEIN SWT1"/>
    <property type="match status" value="1"/>
</dbReference>
<name>A0AA88N1S2_TACVA</name>
<feature type="compositionally biased region" description="Basic and acidic residues" evidence="3">
    <location>
        <begin position="126"/>
        <end position="153"/>
    </location>
</feature>
<evidence type="ECO:0000313" key="6">
    <source>
        <dbReference type="Proteomes" id="UP001187315"/>
    </source>
</evidence>
<evidence type="ECO:0000256" key="2">
    <source>
        <dbReference type="ARBA" id="ARBA00074620"/>
    </source>
</evidence>
<accession>A0AA88N1S2</accession>
<dbReference type="CDD" id="cd18727">
    <property type="entry name" value="PIN_Swt1-like"/>
    <property type="match status" value="1"/>
</dbReference>
<dbReference type="InterPro" id="IPR002716">
    <property type="entry name" value="PIN_dom"/>
</dbReference>
<comment type="caution">
    <text evidence="5">The sequence shown here is derived from an EMBL/GenBank/DDBJ whole genome shotgun (WGS) entry which is preliminary data.</text>
</comment>
<feature type="compositionally biased region" description="Polar residues" evidence="3">
    <location>
        <begin position="103"/>
        <end position="122"/>
    </location>
</feature>
<sequence length="962" mass="107609">MQAAAMPRKKTKTKKHKRERKKHRSSSSSCEDQGKDDSERRRGSQSDNNKPMRSNSTNGPQSRREIRANNETYTKSDVKIMKKSEGNKESHDSKHRAFHTSGKHSASQHYTSTTKKSSSNQIPEAPTRERREWRKSLGKEPGKRADKEEEKRKDLMKRKASQEDDYPVTKRRSASASCKEETDVRSRDRKKLVEAECRKSNEDRISGWKRSSLEKSLSRRSSKESKPPASAVTQNVRLKILTKGHSVSVCPTVSKESSSSLPSSSSPSPKISFKIPRKTSIVKAQTSKVCWENVKKSPVSSKSSPKTIDSSSVREQTRPKPTEVPSPVPSCSPPVQILQSSRTEETSEPCSNNALAEPAACFYVSAESIEPSDDYEMQIVEELHLARTNRQLHVNVEMSYGELTSMDVDPSDESTASTALGQKQQQQDRFIVLDTNILLSHLDFVRRIRSHGLGTLGFPTLLVPWVVLQELDSLKSGKLSKNVENKARPAVDYIYTSLKNQEPRLWGQSMQQMSQASCGLKSVNNDDRVLQCCLQYKALYPDGAIMLCTNDKNLCSKALLSGVKALSKADLQQQAELNPEHVHHHYDQTPAYPHAAPITQHQEEKARKSREEVNVSRTKEPERELSECVSVLESSLQKALSAILEEEMKAAFGDLWLEIVYVKPPWSLDALLQCFRKHWIAVFGVIIRRSLIGCVETLSSFVRTDVSVERNTIVNTASVAEEFLTELRFRSPYGGHVDSALTCIKTLQHRLKAKPMKPPVDDRSGDTLMADAVQYVALPPQASHQEVWALFESIWNNLCHVSSAVFSALHFTPGSMDSVEPRSTPPPQDALSCLHRLNVALEQLLEAFQRLLTVGSSVDDAQALLSFIHTSEIVAMEPRFTAKDLFECLSHQEYREKLCIGGAQMMELRENLHRCAAAVCVGLDKLACVSVFLVLFVLRSCEDQIPMLNLSSPPSIAAVSFG</sequence>
<dbReference type="GO" id="GO:0005634">
    <property type="term" value="C:nucleus"/>
    <property type="evidence" value="ECO:0007669"/>
    <property type="project" value="TreeGrafter"/>
</dbReference>
<reference evidence="5" key="1">
    <citation type="submission" date="2023-08" db="EMBL/GenBank/DDBJ databases">
        <title>Pelteobagrus vachellii genome.</title>
        <authorList>
            <person name="Liu H."/>
        </authorList>
    </citation>
    <scope>NUCLEOTIDE SEQUENCE</scope>
    <source>
        <strain evidence="5">PRFRI_2022a</strain>
        <tissue evidence="5">Muscle</tissue>
    </source>
</reference>
<dbReference type="SUPFAM" id="SSF88723">
    <property type="entry name" value="PIN domain-like"/>
    <property type="match status" value="1"/>
</dbReference>
<comment type="similarity">
    <text evidence="1">Belongs to the SWT1 family.</text>
</comment>
<dbReference type="PANTHER" id="PTHR16161:SF0">
    <property type="entry name" value="TRANSCRIPTIONAL PROTEIN SWT1"/>
    <property type="match status" value="1"/>
</dbReference>
<feature type="compositionally biased region" description="Basic and acidic residues" evidence="3">
    <location>
        <begin position="62"/>
        <end position="92"/>
    </location>
</feature>
<feature type="compositionally biased region" description="Basic and acidic residues" evidence="3">
    <location>
        <begin position="178"/>
        <end position="226"/>
    </location>
</feature>
<evidence type="ECO:0000313" key="5">
    <source>
        <dbReference type="EMBL" id="KAK2846113.1"/>
    </source>
</evidence>
<feature type="compositionally biased region" description="Basic residues" evidence="3">
    <location>
        <begin position="7"/>
        <end position="25"/>
    </location>
</feature>
<dbReference type="AlphaFoldDB" id="A0AA88N1S2"/>
<organism evidence="5 6">
    <name type="scientific">Tachysurus vachellii</name>
    <name type="common">Darkbarbel catfish</name>
    <name type="synonym">Pelteobagrus vachellii</name>
    <dbReference type="NCBI Taxonomy" id="175792"/>
    <lineage>
        <taxon>Eukaryota</taxon>
        <taxon>Metazoa</taxon>
        <taxon>Chordata</taxon>
        <taxon>Craniata</taxon>
        <taxon>Vertebrata</taxon>
        <taxon>Euteleostomi</taxon>
        <taxon>Actinopterygii</taxon>
        <taxon>Neopterygii</taxon>
        <taxon>Teleostei</taxon>
        <taxon>Ostariophysi</taxon>
        <taxon>Siluriformes</taxon>
        <taxon>Bagridae</taxon>
        <taxon>Tachysurus</taxon>
    </lineage>
</organism>
<feature type="compositionally biased region" description="Low complexity" evidence="3">
    <location>
        <begin position="296"/>
        <end position="311"/>
    </location>
</feature>
<protein>
    <recommendedName>
        <fullName evidence="2">Transcriptional protein SWT1</fullName>
    </recommendedName>
</protein>
<dbReference type="FunFam" id="3.40.50.1010:FF:000012">
    <property type="entry name" value="SWT1, RNA endoribonuclease homolog"/>
    <property type="match status" value="1"/>
</dbReference>
<feature type="compositionally biased region" description="Low complexity" evidence="3">
    <location>
        <begin position="254"/>
        <end position="274"/>
    </location>
</feature>
<dbReference type="SMART" id="SM00670">
    <property type="entry name" value="PINc"/>
    <property type="match status" value="1"/>
</dbReference>
<keyword evidence="6" id="KW-1185">Reference proteome</keyword>